<evidence type="ECO:0000256" key="16">
    <source>
        <dbReference type="ARBA" id="ARBA00044354"/>
    </source>
</evidence>
<evidence type="ECO:0000256" key="6">
    <source>
        <dbReference type="ARBA" id="ARBA00022516"/>
    </source>
</evidence>
<sequence length="638" mass="70794">MDGEELTEQETALYDRQIRVWGAGAQRRLSKSHVLVSGIKGTVAEFCKNIVLAGVGSVTLLDDRLVTAEAFNANFLILPDENAYLGKTVAEVCCDSLKDFNPMVHVSVEKGDLSTLGIDFFKKFDVVVIGYSSRATKKAVNEKCRKLTKRVAFYTVDCRGSCGEIFVDLQNYNYTKKKLDKTVECELTYPSFEEAVSVPWKPIPRRTAKLYFAMRVLELFEETEGRTPGECSLSDLPRVLKLRKEICEGNSVSENHIPDSLLERLVAGNSEFPPACAIIGGILGQEVIKAVSGKGEPLKNFFYFDAEDGKESLEELGSLSFVLSNLAVVKEKHKFKLKDMAFINKILNTVLPIVTVSFLLVFMPVSLLFKLIGFVRRCKESEKVNGKVVIITGSSSGIGEHLAYEYARRGAYLTLVARREDRLRVVADRCRKLGSPDVAVIRGDVSVIEDCKGFVQETISRFGRLDHLVNNAGIAEAKIFEDYSQIADVLPIMNTNFWGPVYATHFAIPYLKRAKGKIIAVASPAGWSGVPRMSIYAASKAAMINFYETLSIELRPDIGVTVVFPGLIENENTSPDLIAEKREWSQVVAIESASTCAKAIVNGICRGKTFVVEPSWVRVLFWLSTLCPQLLISKPKRN</sequence>
<evidence type="ECO:0000256" key="7">
    <source>
        <dbReference type="ARBA" id="ARBA00022598"/>
    </source>
</evidence>
<keyword evidence="7" id="KW-0436">Ligase</keyword>
<evidence type="ECO:0000256" key="12">
    <source>
        <dbReference type="ARBA" id="ARBA00022990"/>
    </source>
</evidence>
<dbReference type="SUPFAM" id="SSF69572">
    <property type="entry name" value="Activating enzymes of the ubiquitin-like proteins"/>
    <property type="match status" value="1"/>
</dbReference>
<evidence type="ECO:0000256" key="11">
    <source>
        <dbReference type="ARBA" id="ARBA00022968"/>
    </source>
</evidence>
<keyword evidence="18" id="KW-0472">Membrane</keyword>
<dbReference type="Gene3D" id="3.40.50.720">
    <property type="entry name" value="NAD(P)-binding Rossmann-like Domain"/>
    <property type="match status" value="2"/>
</dbReference>
<evidence type="ECO:0000256" key="14">
    <source>
        <dbReference type="ARBA" id="ARBA00023098"/>
    </source>
</evidence>
<comment type="caution">
    <text evidence="20">The sequence shown here is derived from an EMBL/GenBank/DDBJ whole genome shotgun (WGS) entry which is preliminary data.</text>
</comment>
<keyword evidence="10" id="KW-0752">Steroid biosynthesis</keyword>
<dbReference type="GO" id="GO:0005634">
    <property type="term" value="C:nucleus"/>
    <property type="evidence" value="ECO:0007669"/>
    <property type="project" value="UniProtKB-SubCell"/>
</dbReference>
<keyword evidence="9" id="KW-0521">NADP</keyword>
<dbReference type="GO" id="GO:0019948">
    <property type="term" value="F:SUMO activating enzyme activity"/>
    <property type="evidence" value="ECO:0007669"/>
    <property type="project" value="UniProtKB-ARBA"/>
</dbReference>
<evidence type="ECO:0000259" key="19">
    <source>
        <dbReference type="Pfam" id="PF00899"/>
    </source>
</evidence>
<keyword evidence="11" id="KW-0735">Signal-anchor</keyword>
<dbReference type="InterPro" id="IPR020904">
    <property type="entry name" value="Sc_DH/Rdtase_CS"/>
</dbReference>
<dbReference type="AlphaFoldDB" id="A0A565CQ47"/>
<accession>A0A565CQ47</accession>
<dbReference type="PROSITE" id="PS00061">
    <property type="entry name" value="ADH_SHORT"/>
    <property type="match status" value="1"/>
</dbReference>
<dbReference type="EMBL" id="CABITT030000008">
    <property type="protein sequence ID" value="VVB15556.1"/>
    <property type="molecule type" value="Genomic_DNA"/>
</dbReference>
<keyword evidence="21" id="KW-1185">Reference proteome</keyword>
<dbReference type="Pfam" id="PF00899">
    <property type="entry name" value="ThiF"/>
    <property type="match status" value="1"/>
</dbReference>
<evidence type="ECO:0000313" key="20">
    <source>
        <dbReference type="EMBL" id="VVB15556.1"/>
    </source>
</evidence>
<evidence type="ECO:0000256" key="17">
    <source>
        <dbReference type="ARBA" id="ARBA00063459"/>
    </source>
</evidence>
<dbReference type="PANTHER" id="PTHR43391">
    <property type="entry name" value="RETINOL DEHYDROGENASE-RELATED"/>
    <property type="match status" value="1"/>
</dbReference>
<evidence type="ECO:0000256" key="9">
    <source>
        <dbReference type="ARBA" id="ARBA00022857"/>
    </source>
</evidence>
<evidence type="ECO:0000256" key="3">
    <source>
        <dbReference type="ARBA" id="ARBA00004718"/>
    </source>
</evidence>
<dbReference type="InterPro" id="IPR036291">
    <property type="entry name" value="NAD(P)-bd_dom_sf"/>
</dbReference>
<dbReference type="CDD" id="cd01492">
    <property type="entry name" value="Aos1_SUMO"/>
    <property type="match status" value="1"/>
</dbReference>
<evidence type="ECO:0000256" key="5">
    <source>
        <dbReference type="ARBA" id="ARBA00006484"/>
    </source>
</evidence>
<dbReference type="InterPro" id="IPR035985">
    <property type="entry name" value="Ubiquitin-activating_enz"/>
</dbReference>
<keyword evidence="18" id="KW-1133">Transmembrane helix</keyword>
<dbReference type="PRINTS" id="PR00081">
    <property type="entry name" value="GDHRDH"/>
</dbReference>
<keyword evidence="6" id="KW-0444">Lipid biosynthesis</keyword>
<evidence type="ECO:0000256" key="2">
    <source>
        <dbReference type="ARBA" id="ARBA00004606"/>
    </source>
</evidence>
<dbReference type="Proteomes" id="UP000489600">
    <property type="component" value="Unassembled WGS sequence"/>
</dbReference>
<keyword evidence="18" id="KW-0812">Transmembrane</keyword>
<dbReference type="SUPFAM" id="SSF51735">
    <property type="entry name" value="NAD(P)-binding Rossmann-fold domains"/>
    <property type="match status" value="1"/>
</dbReference>
<evidence type="ECO:0000313" key="21">
    <source>
        <dbReference type="Proteomes" id="UP000489600"/>
    </source>
</evidence>
<gene>
    <name evidence="20" type="ORF">ANE_LOCUS26000</name>
</gene>
<keyword evidence="15" id="KW-0539">Nucleus</keyword>
<evidence type="ECO:0000256" key="18">
    <source>
        <dbReference type="SAM" id="Phobius"/>
    </source>
</evidence>
<dbReference type="PANTHER" id="PTHR43391:SF90">
    <property type="entry name" value="11-BETA-HYDROXYSTEROID DEHYDROGENASE-LIKE 4A-RELATED"/>
    <property type="match status" value="1"/>
</dbReference>
<evidence type="ECO:0000256" key="4">
    <source>
        <dbReference type="ARBA" id="ARBA00005673"/>
    </source>
</evidence>
<keyword evidence="8" id="KW-0833">Ubl conjugation pathway</keyword>
<dbReference type="InterPro" id="IPR000594">
    <property type="entry name" value="ThiF_NAD_FAD-bd"/>
</dbReference>
<name>A0A565CQ47_9BRAS</name>
<dbReference type="Pfam" id="PF00106">
    <property type="entry name" value="adh_short"/>
    <property type="match status" value="1"/>
</dbReference>
<proteinExistence type="inferred from homology"/>
<evidence type="ECO:0000256" key="1">
    <source>
        <dbReference type="ARBA" id="ARBA00004123"/>
    </source>
</evidence>
<protein>
    <recommendedName>
        <fullName evidence="16">Ubiquitin-like 1-activating enzyme E1A</fullName>
    </recommendedName>
</protein>
<evidence type="ECO:0000256" key="13">
    <source>
        <dbReference type="ARBA" id="ARBA00023002"/>
    </source>
</evidence>
<dbReference type="GO" id="GO:0006694">
    <property type="term" value="P:steroid biosynthetic process"/>
    <property type="evidence" value="ECO:0007669"/>
    <property type="project" value="UniProtKB-KW"/>
</dbReference>
<dbReference type="PRINTS" id="PR00080">
    <property type="entry name" value="SDRFAMILY"/>
</dbReference>
<dbReference type="InterPro" id="IPR002347">
    <property type="entry name" value="SDR_fam"/>
</dbReference>
<dbReference type="GO" id="GO:0016020">
    <property type="term" value="C:membrane"/>
    <property type="evidence" value="ECO:0007669"/>
    <property type="project" value="UniProtKB-SubCell"/>
</dbReference>
<organism evidence="20 21">
    <name type="scientific">Arabis nemorensis</name>
    <dbReference type="NCBI Taxonomy" id="586526"/>
    <lineage>
        <taxon>Eukaryota</taxon>
        <taxon>Viridiplantae</taxon>
        <taxon>Streptophyta</taxon>
        <taxon>Embryophyta</taxon>
        <taxon>Tracheophyta</taxon>
        <taxon>Spermatophyta</taxon>
        <taxon>Magnoliopsida</taxon>
        <taxon>eudicotyledons</taxon>
        <taxon>Gunneridae</taxon>
        <taxon>Pentapetalae</taxon>
        <taxon>rosids</taxon>
        <taxon>malvids</taxon>
        <taxon>Brassicales</taxon>
        <taxon>Brassicaceae</taxon>
        <taxon>Arabideae</taxon>
        <taxon>Arabis</taxon>
    </lineage>
</organism>
<dbReference type="OrthoDB" id="47007at2759"/>
<comment type="subunit">
    <text evidence="17">Heterodimer of SAE1A or SAE1B and SAE2. The complex binds SUMO proteins via SAE2.</text>
</comment>
<reference evidence="20" key="1">
    <citation type="submission" date="2019-07" db="EMBL/GenBank/DDBJ databases">
        <authorList>
            <person name="Dittberner H."/>
        </authorList>
    </citation>
    <scope>NUCLEOTIDE SEQUENCE [LARGE SCALE GENOMIC DNA]</scope>
</reference>
<keyword evidence="12" id="KW-0007">Acetylation</keyword>
<comment type="similarity">
    <text evidence="4">Belongs to the ubiquitin-activating E1 family.</text>
</comment>
<comment type="similarity">
    <text evidence="5">Belongs to the short-chain dehydrogenases/reductases (SDR) family.</text>
</comment>
<dbReference type="GO" id="GO:0005829">
    <property type="term" value="C:cytosol"/>
    <property type="evidence" value="ECO:0007669"/>
    <property type="project" value="TreeGrafter"/>
</dbReference>
<feature type="transmembrane region" description="Helical" evidence="18">
    <location>
        <begin position="346"/>
        <end position="369"/>
    </location>
</feature>
<keyword evidence="13" id="KW-0560">Oxidoreductase</keyword>
<comment type="subcellular location">
    <subcellularLocation>
        <location evidence="2">Membrane</location>
        <topology evidence="2">Single-pass type II membrane protein</topology>
    </subcellularLocation>
    <subcellularLocation>
        <location evidence="1">Nucleus</location>
    </subcellularLocation>
</comment>
<feature type="domain" description="THIF-type NAD/FAD binding fold" evidence="19">
    <location>
        <begin position="14"/>
        <end position="306"/>
    </location>
</feature>
<evidence type="ECO:0000256" key="10">
    <source>
        <dbReference type="ARBA" id="ARBA00022955"/>
    </source>
</evidence>
<comment type="pathway">
    <text evidence="3">Protein modification; protein sumoylation.</text>
</comment>
<evidence type="ECO:0000256" key="15">
    <source>
        <dbReference type="ARBA" id="ARBA00023242"/>
    </source>
</evidence>
<dbReference type="FunFam" id="3.40.50.720:FF:000404">
    <property type="entry name" value="SUMO-activating enzyme subunit 1B-2"/>
    <property type="match status" value="1"/>
</dbReference>
<dbReference type="GO" id="GO:0016491">
    <property type="term" value="F:oxidoreductase activity"/>
    <property type="evidence" value="ECO:0007669"/>
    <property type="project" value="UniProtKB-KW"/>
</dbReference>
<keyword evidence="14" id="KW-0443">Lipid metabolism</keyword>
<evidence type="ECO:0000256" key="8">
    <source>
        <dbReference type="ARBA" id="ARBA00022786"/>
    </source>
</evidence>